<dbReference type="SUPFAM" id="SSF55874">
    <property type="entry name" value="ATPase domain of HSP90 chaperone/DNA topoisomerase II/histidine kinase"/>
    <property type="match status" value="1"/>
</dbReference>
<keyword evidence="8 16" id="KW-0812">Transmembrane</keyword>
<accession>A0A7U7G987</accession>
<evidence type="ECO:0000256" key="7">
    <source>
        <dbReference type="ARBA" id="ARBA00022679"/>
    </source>
</evidence>
<evidence type="ECO:0000256" key="16">
    <source>
        <dbReference type="SAM" id="Phobius"/>
    </source>
</evidence>
<dbReference type="SMART" id="SM00388">
    <property type="entry name" value="HisKA"/>
    <property type="match status" value="1"/>
</dbReference>
<feature type="transmembrane region" description="Helical" evidence="16">
    <location>
        <begin position="188"/>
        <end position="211"/>
    </location>
</feature>
<dbReference type="InterPro" id="IPR003660">
    <property type="entry name" value="HAMP_dom"/>
</dbReference>
<dbReference type="Pfam" id="PF00512">
    <property type="entry name" value="HisKA"/>
    <property type="match status" value="1"/>
</dbReference>
<dbReference type="PRINTS" id="PR00344">
    <property type="entry name" value="BCTRLSENSOR"/>
</dbReference>
<evidence type="ECO:0000256" key="15">
    <source>
        <dbReference type="SAM" id="MobiDB-lite"/>
    </source>
</evidence>
<evidence type="ECO:0000313" key="19">
    <source>
        <dbReference type="EMBL" id="CDH44200.1"/>
    </source>
</evidence>
<feature type="region of interest" description="Disordered" evidence="15">
    <location>
        <begin position="116"/>
        <end position="149"/>
    </location>
</feature>
<dbReference type="PANTHER" id="PTHR44936">
    <property type="entry name" value="SENSOR PROTEIN CREC"/>
    <property type="match status" value="1"/>
</dbReference>
<keyword evidence="6" id="KW-0597">Phosphoprotein</keyword>
<evidence type="ECO:0000256" key="1">
    <source>
        <dbReference type="ARBA" id="ARBA00000085"/>
    </source>
</evidence>
<dbReference type="Proteomes" id="UP000019184">
    <property type="component" value="Unassembled WGS sequence"/>
</dbReference>
<dbReference type="InterPro" id="IPR005467">
    <property type="entry name" value="His_kinase_dom"/>
</dbReference>
<dbReference type="CDD" id="cd00075">
    <property type="entry name" value="HATPase"/>
    <property type="match status" value="1"/>
</dbReference>
<dbReference type="InterPro" id="IPR036890">
    <property type="entry name" value="HATPase_C_sf"/>
</dbReference>
<dbReference type="Gene3D" id="3.30.565.10">
    <property type="entry name" value="Histidine kinase-like ATPase, C-terminal domain"/>
    <property type="match status" value="1"/>
</dbReference>
<dbReference type="SUPFAM" id="SSF47384">
    <property type="entry name" value="Homodimeric domain of signal transducing histidine kinase"/>
    <property type="match status" value="1"/>
</dbReference>
<evidence type="ECO:0000256" key="12">
    <source>
        <dbReference type="ARBA" id="ARBA00022989"/>
    </source>
</evidence>
<evidence type="ECO:0000256" key="6">
    <source>
        <dbReference type="ARBA" id="ARBA00022553"/>
    </source>
</evidence>
<dbReference type="Pfam" id="PF02518">
    <property type="entry name" value="HATPase_c"/>
    <property type="match status" value="1"/>
</dbReference>
<dbReference type="PANTHER" id="PTHR44936:SF5">
    <property type="entry name" value="SENSOR HISTIDINE KINASE ENVZ"/>
    <property type="match status" value="1"/>
</dbReference>
<comment type="caution">
    <text evidence="19">The sequence shown here is derived from an EMBL/GenBank/DDBJ whole genome shotgun (WGS) entry which is preliminary data.</text>
</comment>
<feature type="compositionally biased region" description="Basic and acidic residues" evidence="15">
    <location>
        <begin position="137"/>
        <end position="149"/>
    </location>
</feature>
<comment type="catalytic activity">
    <reaction evidence="1">
        <text>ATP + protein L-histidine = ADP + protein N-phospho-L-histidine.</text>
        <dbReference type="EC" id="2.7.13.3"/>
    </reaction>
</comment>
<evidence type="ECO:0000256" key="11">
    <source>
        <dbReference type="ARBA" id="ARBA00022840"/>
    </source>
</evidence>
<keyword evidence="20" id="KW-1185">Reference proteome</keyword>
<keyword evidence="9" id="KW-0547">Nucleotide-binding</keyword>
<feature type="domain" description="HAMP" evidence="18">
    <location>
        <begin position="212"/>
        <end position="264"/>
    </location>
</feature>
<evidence type="ECO:0000259" key="18">
    <source>
        <dbReference type="PROSITE" id="PS50885"/>
    </source>
</evidence>
<dbReference type="RefSeq" id="WP_034431382.1">
    <property type="nucleotide sequence ID" value="NZ_CBTK010000064.1"/>
</dbReference>
<dbReference type="InterPro" id="IPR003594">
    <property type="entry name" value="HATPase_dom"/>
</dbReference>
<dbReference type="InterPro" id="IPR050980">
    <property type="entry name" value="2C_sensor_his_kinase"/>
</dbReference>
<dbReference type="PROSITE" id="PS50885">
    <property type="entry name" value="HAMP"/>
    <property type="match status" value="1"/>
</dbReference>
<dbReference type="SMART" id="SM00304">
    <property type="entry name" value="HAMP"/>
    <property type="match status" value="1"/>
</dbReference>
<keyword evidence="13" id="KW-0902">Two-component regulatory system</keyword>
<evidence type="ECO:0000256" key="3">
    <source>
        <dbReference type="ARBA" id="ARBA00012438"/>
    </source>
</evidence>
<evidence type="ECO:0000256" key="14">
    <source>
        <dbReference type="ARBA" id="ARBA00023136"/>
    </source>
</evidence>
<dbReference type="PROSITE" id="PS50109">
    <property type="entry name" value="HIS_KIN"/>
    <property type="match status" value="1"/>
</dbReference>
<evidence type="ECO:0000256" key="10">
    <source>
        <dbReference type="ARBA" id="ARBA00022777"/>
    </source>
</evidence>
<evidence type="ECO:0000256" key="5">
    <source>
        <dbReference type="ARBA" id="ARBA00022519"/>
    </source>
</evidence>
<dbReference type="GO" id="GO:0000155">
    <property type="term" value="F:phosphorelay sensor kinase activity"/>
    <property type="evidence" value="ECO:0007669"/>
    <property type="project" value="InterPro"/>
</dbReference>
<keyword evidence="11" id="KW-0067">ATP-binding</keyword>
<organism evidence="19 20">
    <name type="scientific">Candidatus Contendobacter odensis Run_B_J11</name>
    <dbReference type="NCBI Taxonomy" id="1400861"/>
    <lineage>
        <taxon>Bacteria</taxon>
        <taxon>Pseudomonadati</taxon>
        <taxon>Pseudomonadota</taxon>
        <taxon>Gammaproteobacteria</taxon>
        <taxon>Candidatus Competibacteraceae</taxon>
        <taxon>Candidatus Contendibacter</taxon>
    </lineage>
</organism>
<dbReference type="AlphaFoldDB" id="A0A7U7G987"/>
<proteinExistence type="predicted"/>
<protein>
    <recommendedName>
        <fullName evidence="3">histidine kinase</fullName>
        <ecNumber evidence="3">2.7.13.3</ecNumber>
    </recommendedName>
</protein>
<gene>
    <name evidence="19" type="ORF">BN874_1560021</name>
</gene>
<evidence type="ECO:0000259" key="17">
    <source>
        <dbReference type="PROSITE" id="PS50109"/>
    </source>
</evidence>
<evidence type="ECO:0000256" key="4">
    <source>
        <dbReference type="ARBA" id="ARBA00022475"/>
    </source>
</evidence>
<keyword evidence="4" id="KW-1003">Cell membrane</keyword>
<dbReference type="GO" id="GO:0005524">
    <property type="term" value="F:ATP binding"/>
    <property type="evidence" value="ECO:0007669"/>
    <property type="project" value="UniProtKB-KW"/>
</dbReference>
<keyword evidence="10 19" id="KW-0418">Kinase</keyword>
<dbReference type="InterPro" id="IPR003661">
    <property type="entry name" value="HisK_dim/P_dom"/>
</dbReference>
<name>A0A7U7G987_9GAMM</name>
<evidence type="ECO:0000256" key="13">
    <source>
        <dbReference type="ARBA" id="ARBA00023012"/>
    </source>
</evidence>
<dbReference type="GO" id="GO:0005886">
    <property type="term" value="C:plasma membrane"/>
    <property type="evidence" value="ECO:0007669"/>
    <property type="project" value="UniProtKB-SubCell"/>
</dbReference>
<dbReference type="InterPro" id="IPR004358">
    <property type="entry name" value="Sig_transdc_His_kin-like_C"/>
</dbReference>
<dbReference type="EMBL" id="CBTK010000064">
    <property type="protein sequence ID" value="CDH44200.1"/>
    <property type="molecule type" value="Genomic_DNA"/>
</dbReference>
<reference evidence="19 20" key="1">
    <citation type="journal article" date="2014" name="ISME J.">
        <title>Candidatus Competibacter-lineage genomes retrieved from metagenomes reveal functional metabolic diversity.</title>
        <authorList>
            <person name="McIlroy S.J."/>
            <person name="Albertsen M."/>
            <person name="Andresen E.K."/>
            <person name="Saunders A.M."/>
            <person name="Kristiansen R."/>
            <person name="Stokholm-Bjerregaard M."/>
            <person name="Nielsen K.L."/>
            <person name="Nielsen P.H."/>
        </authorList>
    </citation>
    <scope>NUCLEOTIDE SEQUENCE [LARGE SCALE GENOMIC DNA]</scope>
    <source>
        <strain evidence="19 20">Run_B_J11</strain>
    </source>
</reference>
<dbReference type="SMART" id="SM00387">
    <property type="entry name" value="HATPase_c"/>
    <property type="match status" value="1"/>
</dbReference>
<dbReference type="Gene3D" id="1.10.287.130">
    <property type="match status" value="1"/>
</dbReference>
<sequence length="469" mass="52306">MPLLPQSLFGRLLLFLTSGLVLAQLLSAAILLQDRDQALYHAIGGHVAQRIAAIVNLLDTLDDAERRRLVTALDLPPTRLSLDLPWQSETEPDERYHTTLFRALLKRQLGPDRPFQLEINDDLPPPPPPTHRPRWNSSERPDGVTRPPPHERMQAMMLGLRNFVVQIRLRDGAIVTFQQVLPEEVIAWPARLLLILLVLLVSVALLVALAVRTLTRPLSILADAAAELGCDIRRPPLNETGPLEVRRAAQAFNTMQQRLIRYIEDRDRILAAVSHDLKTPITRLRLRTELLDDSPLRGKFQADLDDMQRMAQASLDFLRGGEYTEPMASLDLNALLECLQEDAEDAGQEVRIASVAQQPLLCRPLALKRCLSNLVDNALKYGHRAEITVADTSERLVLTIRDDGPGIATTALQRVFEPFYRLEGSRSRDTGGTGLGLSIARNIARAHGGELTLRNHPQGGLEAVLELPR</sequence>
<keyword evidence="5" id="KW-0997">Cell inner membrane</keyword>
<dbReference type="Pfam" id="PF00672">
    <property type="entry name" value="HAMP"/>
    <property type="match status" value="1"/>
</dbReference>
<dbReference type="CDD" id="cd00082">
    <property type="entry name" value="HisKA"/>
    <property type="match status" value="1"/>
</dbReference>
<evidence type="ECO:0000313" key="20">
    <source>
        <dbReference type="Proteomes" id="UP000019184"/>
    </source>
</evidence>
<comment type="subcellular location">
    <subcellularLocation>
        <location evidence="2">Cell inner membrane</location>
        <topology evidence="2">Multi-pass membrane protein</topology>
    </subcellularLocation>
</comment>
<evidence type="ECO:0000256" key="9">
    <source>
        <dbReference type="ARBA" id="ARBA00022741"/>
    </source>
</evidence>
<evidence type="ECO:0000256" key="8">
    <source>
        <dbReference type="ARBA" id="ARBA00022692"/>
    </source>
</evidence>
<dbReference type="EC" id="2.7.13.3" evidence="3"/>
<keyword evidence="7" id="KW-0808">Transferase</keyword>
<keyword evidence="14 16" id="KW-0472">Membrane</keyword>
<feature type="domain" description="Histidine kinase" evidence="17">
    <location>
        <begin position="272"/>
        <end position="469"/>
    </location>
</feature>
<dbReference type="InterPro" id="IPR036097">
    <property type="entry name" value="HisK_dim/P_sf"/>
</dbReference>
<evidence type="ECO:0000256" key="2">
    <source>
        <dbReference type="ARBA" id="ARBA00004429"/>
    </source>
</evidence>
<keyword evidence="12 16" id="KW-1133">Transmembrane helix</keyword>